<evidence type="ECO:0000313" key="2">
    <source>
        <dbReference type="EMBL" id="KDR70533.1"/>
    </source>
</evidence>
<evidence type="ECO:0000256" key="1">
    <source>
        <dbReference type="SAM" id="Phobius"/>
    </source>
</evidence>
<keyword evidence="1" id="KW-0472">Membrane</keyword>
<feature type="transmembrane region" description="Helical" evidence="1">
    <location>
        <begin position="58"/>
        <end position="91"/>
    </location>
</feature>
<dbReference type="EMBL" id="KL142396">
    <property type="protein sequence ID" value="KDR70533.1"/>
    <property type="molecule type" value="Genomic_DNA"/>
</dbReference>
<reference evidence="3" key="1">
    <citation type="journal article" date="2014" name="Proc. Natl. Acad. Sci. U.S.A.">
        <title>Extensive sampling of basidiomycete genomes demonstrates inadequacy of the white-rot/brown-rot paradigm for wood decay fungi.</title>
        <authorList>
            <person name="Riley R."/>
            <person name="Salamov A.A."/>
            <person name="Brown D.W."/>
            <person name="Nagy L.G."/>
            <person name="Floudas D."/>
            <person name="Held B.W."/>
            <person name="Levasseur A."/>
            <person name="Lombard V."/>
            <person name="Morin E."/>
            <person name="Otillar R."/>
            <person name="Lindquist E.A."/>
            <person name="Sun H."/>
            <person name="LaButti K.M."/>
            <person name="Schmutz J."/>
            <person name="Jabbour D."/>
            <person name="Luo H."/>
            <person name="Baker S.E."/>
            <person name="Pisabarro A.G."/>
            <person name="Walton J.D."/>
            <person name="Blanchette R.A."/>
            <person name="Henrissat B."/>
            <person name="Martin F."/>
            <person name="Cullen D."/>
            <person name="Hibbett D.S."/>
            <person name="Grigoriev I.V."/>
        </authorList>
    </citation>
    <scope>NUCLEOTIDE SEQUENCE [LARGE SCALE GENOMIC DNA]</scope>
    <source>
        <strain evidence="3">CBS 339.88</strain>
    </source>
</reference>
<name>A0A067SUU7_GALM3</name>
<dbReference type="AlphaFoldDB" id="A0A067SUU7"/>
<organism evidence="2 3">
    <name type="scientific">Galerina marginata (strain CBS 339.88)</name>
    <dbReference type="NCBI Taxonomy" id="685588"/>
    <lineage>
        <taxon>Eukaryota</taxon>
        <taxon>Fungi</taxon>
        <taxon>Dikarya</taxon>
        <taxon>Basidiomycota</taxon>
        <taxon>Agaricomycotina</taxon>
        <taxon>Agaricomycetes</taxon>
        <taxon>Agaricomycetidae</taxon>
        <taxon>Agaricales</taxon>
        <taxon>Agaricineae</taxon>
        <taxon>Strophariaceae</taxon>
        <taxon>Galerina</taxon>
    </lineage>
</organism>
<keyword evidence="1" id="KW-0812">Transmembrane</keyword>
<keyword evidence="1" id="KW-1133">Transmembrane helix</keyword>
<protein>
    <submittedName>
        <fullName evidence="2">Uncharacterized protein</fullName>
    </submittedName>
</protein>
<sequence length="140" mass="15903">MCSVHGCHDPGHSLVHIHMWVGASEDWSYKPALPCFYGLSGLGFSDCILVCPTMVPTFTLFCSIFVFMFVLGIFLAVLSFFLGFLLFWLVFQRPRLFGFDHLVIITAVASAVLFYAMSRAPFFTRIHWLITSSFCTFMPH</sequence>
<feature type="transmembrane region" description="Helical" evidence="1">
    <location>
        <begin position="97"/>
        <end position="117"/>
    </location>
</feature>
<proteinExistence type="predicted"/>
<dbReference type="HOGENOM" id="CLU_1835314_0_0_1"/>
<dbReference type="Proteomes" id="UP000027222">
    <property type="component" value="Unassembled WGS sequence"/>
</dbReference>
<gene>
    <name evidence="2" type="ORF">GALMADRAFT_877776</name>
</gene>
<evidence type="ECO:0000313" key="3">
    <source>
        <dbReference type="Proteomes" id="UP000027222"/>
    </source>
</evidence>
<accession>A0A067SUU7</accession>
<keyword evidence="3" id="KW-1185">Reference proteome</keyword>